<dbReference type="InterPro" id="IPR029055">
    <property type="entry name" value="Ntn_hydrolases_N"/>
</dbReference>
<evidence type="ECO:0000256" key="1">
    <source>
        <dbReference type="PROSITE-ProRule" id="PRU00339"/>
    </source>
</evidence>
<reference evidence="2" key="1">
    <citation type="journal article" date="2020" name="mSystems">
        <title>Genome- and Community-Level Interaction Insights into Carbon Utilization and Element Cycling Functions of Hydrothermarchaeota in Hydrothermal Sediment.</title>
        <authorList>
            <person name="Zhou Z."/>
            <person name="Liu Y."/>
            <person name="Xu W."/>
            <person name="Pan J."/>
            <person name="Luo Z.H."/>
            <person name="Li M."/>
        </authorList>
    </citation>
    <scope>NUCLEOTIDE SEQUENCE [LARGE SCALE GENOMIC DNA]</scope>
    <source>
        <strain evidence="2">HyVt-102</strain>
    </source>
</reference>
<dbReference type="SUPFAM" id="SSF56235">
    <property type="entry name" value="N-terminal nucleophile aminohydrolases (Ntn hydrolases)"/>
    <property type="match status" value="1"/>
</dbReference>
<dbReference type="Gene3D" id="1.25.40.10">
    <property type="entry name" value="Tetratricopeptide repeat domain"/>
    <property type="match status" value="1"/>
</dbReference>
<organism evidence="2">
    <name type="scientific">candidate division WOR-3 bacterium</name>
    <dbReference type="NCBI Taxonomy" id="2052148"/>
    <lineage>
        <taxon>Bacteria</taxon>
        <taxon>Bacteria division WOR-3</taxon>
    </lineage>
</organism>
<dbReference type="Pfam" id="PF06267">
    <property type="entry name" value="DUF1028"/>
    <property type="match status" value="1"/>
</dbReference>
<evidence type="ECO:0000313" key="2">
    <source>
        <dbReference type="EMBL" id="HDI82585.1"/>
    </source>
</evidence>
<accession>A0A7C0ZHL8</accession>
<dbReference type="InterPro" id="IPR010430">
    <property type="entry name" value="DUF1028"/>
</dbReference>
<dbReference type="Proteomes" id="UP000885847">
    <property type="component" value="Unassembled WGS sequence"/>
</dbReference>
<gene>
    <name evidence="2" type="ORF">ENF18_02195</name>
</gene>
<dbReference type="PANTHER" id="PTHR39328">
    <property type="entry name" value="BLL2871 PROTEIN"/>
    <property type="match status" value="1"/>
</dbReference>
<protein>
    <submittedName>
        <fullName evidence="2">DUF1028 domain-containing protein</fullName>
    </submittedName>
</protein>
<feature type="repeat" description="TPR" evidence="1">
    <location>
        <begin position="284"/>
        <end position="317"/>
    </location>
</feature>
<feature type="non-terminal residue" evidence="2">
    <location>
        <position position="1"/>
    </location>
</feature>
<dbReference type="EMBL" id="DQWE01000100">
    <property type="protein sequence ID" value="HDI82585.1"/>
    <property type="molecule type" value="Genomic_DNA"/>
</dbReference>
<dbReference type="Gene3D" id="3.60.20.10">
    <property type="entry name" value="Glutamine Phosphoribosylpyrophosphate, subunit 1, domain 1"/>
    <property type="match status" value="1"/>
</dbReference>
<keyword evidence="1" id="KW-0802">TPR repeat</keyword>
<sequence>NIHYGTFSIVGLDPETGEIGIAVASRVLDVGYIVPWLDADAGGVATQALSNPYFGPWGLALLKKGYSPDSVLKIILKKDTMPQDRQVGIVDLKGNSISFTGKNCLEWAGHIDDRYVAIQGNILAGEGVVQAMYRAFKGSNAPLPERLLLALEAGEKAGGDRRGKQSAALYVLKKRGGYLGVDDRLVDLKVVDNPEPVKELRREYELWQYAFLAPAYLRLAKEEKEKKDAFIERAHLLMQKALKSKIEKPEVFNSLAWEFALMKMYPEETIKAALRAHKLAPDDPNIMDTVAEAYYAAGKADEAVKWEERALKLQPDNEFFKKQLKKFRKAASGK</sequence>
<dbReference type="SUPFAM" id="SSF48452">
    <property type="entry name" value="TPR-like"/>
    <property type="match status" value="1"/>
</dbReference>
<comment type="caution">
    <text evidence="2">The sequence shown here is derived from an EMBL/GenBank/DDBJ whole genome shotgun (WGS) entry which is preliminary data.</text>
</comment>
<dbReference type="PANTHER" id="PTHR39328:SF1">
    <property type="entry name" value="BLL2871 PROTEIN"/>
    <property type="match status" value="1"/>
</dbReference>
<dbReference type="InterPro" id="IPR011990">
    <property type="entry name" value="TPR-like_helical_dom_sf"/>
</dbReference>
<proteinExistence type="predicted"/>
<dbReference type="InterPro" id="IPR019734">
    <property type="entry name" value="TPR_rpt"/>
</dbReference>
<dbReference type="PROSITE" id="PS50005">
    <property type="entry name" value="TPR"/>
    <property type="match status" value="1"/>
</dbReference>
<name>A0A7C0ZHL8_UNCW3</name>
<dbReference type="AlphaFoldDB" id="A0A7C0ZHL8"/>